<dbReference type="PANTHER" id="PTHR12789:SF0">
    <property type="entry name" value="DENSITY-REGULATED PROTEIN"/>
    <property type="match status" value="1"/>
</dbReference>
<comment type="similarity">
    <text evidence="1">Belongs to the SUI1 family.</text>
</comment>
<dbReference type="GO" id="GO:0006417">
    <property type="term" value="P:regulation of translation"/>
    <property type="evidence" value="ECO:0007669"/>
    <property type="project" value="UniProtKB-KW"/>
</dbReference>
<protein>
    <submittedName>
        <fullName evidence="6">Translation initiation factor SUI1</fullName>
    </submittedName>
</protein>
<evidence type="ECO:0000256" key="3">
    <source>
        <dbReference type="ARBA" id="ARBA00022917"/>
    </source>
</evidence>
<dbReference type="InterPro" id="IPR036877">
    <property type="entry name" value="SUI1_dom_sf"/>
</dbReference>
<accession>I2GB41</accession>
<evidence type="ECO:0000256" key="1">
    <source>
        <dbReference type="ARBA" id="ARBA00005422"/>
    </source>
</evidence>
<feature type="domain" description="SUI1" evidence="5">
    <location>
        <begin position="38"/>
        <end position="104"/>
    </location>
</feature>
<evidence type="ECO:0000313" key="6">
    <source>
        <dbReference type="EMBL" id="CCH51113.1"/>
    </source>
</evidence>
<dbReference type="InterPro" id="IPR050318">
    <property type="entry name" value="DENR/SUI1_TIF"/>
</dbReference>
<comment type="caution">
    <text evidence="6">The sequence shown here is derived from an EMBL/GenBank/DDBJ whole genome shotgun (WGS) entry which is preliminary data.</text>
</comment>
<dbReference type="Gene3D" id="3.30.780.10">
    <property type="entry name" value="SUI1-like domain"/>
    <property type="match status" value="1"/>
</dbReference>
<dbReference type="GO" id="GO:0001731">
    <property type="term" value="P:formation of translation preinitiation complex"/>
    <property type="evidence" value="ECO:0007669"/>
    <property type="project" value="TreeGrafter"/>
</dbReference>
<dbReference type="STRING" id="1185876.BN8_00020"/>
<dbReference type="CDD" id="cd11567">
    <property type="entry name" value="YciH_like"/>
    <property type="match status" value="1"/>
</dbReference>
<evidence type="ECO:0000259" key="5">
    <source>
        <dbReference type="PROSITE" id="PS50296"/>
    </source>
</evidence>
<name>I2GB41_9BACT</name>
<dbReference type="PIRSF" id="PIRSF037511">
    <property type="entry name" value="Transl_init_SUI1_pro"/>
    <property type="match status" value="1"/>
</dbReference>
<proteinExistence type="inferred from homology"/>
<evidence type="ECO:0000313" key="7">
    <source>
        <dbReference type="Proteomes" id="UP000009309"/>
    </source>
</evidence>
<dbReference type="PANTHER" id="PTHR12789">
    <property type="entry name" value="DENSITY-REGULATED PROTEIN HOMOLOG"/>
    <property type="match status" value="1"/>
</dbReference>
<dbReference type="SUPFAM" id="SSF55159">
    <property type="entry name" value="eIF1-like"/>
    <property type="match status" value="1"/>
</dbReference>
<gene>
    <name evidence="6" type="ORF">BN8_00020</name>
</gene>
<evidence type="ECO:0000256" key="4">
    <source>
        <dbReference type="SAM" id="MobiDB-lite"/>
    </source>
</evidence>
<sequence length="112" mass="12052">MSKKNRNGGVVYSTDPNFDYQTNDEPEAETLPPAQQNLKIWLVKLGGNKVVTAVRGFVGSTNDLSDLGKQLKTACGTGGSVKDDEILIQGDHRDKVLTWLTGKGYKAKKAGG</sequence>
<dbReference type="OrthoDB" id="9792915at2"/>
<dbReference type="eggNOG" id="COG0023">
    <property type="taxonomic scope" value="Bacteria"/>
</dbReference>
<keyword evidence="6" id="KW-0396">Initiation factor</keyword>
<feature type="region of interest" description="Disordered" evidence="4">
    <location>
        <begin position="1"/>
        <end position="29"/>
    </location>
</feature>
<dbReference type="Proteomes" id="UP000009309">
    <property type="component" value="Unassembled WGS sequence"/>
</dbReference>
<evidence type="ECO:0000256" key="2">
    <source>
        <dbReference type="ARBA" id="ARBA00022845"/>
    </source>
</evidence>
<dbReference type="AlphaFoldDB" id="I2GB41"/>
<dbReference type="PROSITE" id="PS50296">
    <property type="entry name" value="SUI1"/>
    <property type="match status" value="1"/>
</dbReference>
<dbReference type="InterPro" id="IPR001950">
    <property type="entry name" value="SUI1"/>
</dbReference>
<organism evidence="6 7">
    <name type="scientific">Fibrisoma limi BUZ 3</name>
    <dbReference type="NCBI Taxonomy" id="1185876"/>
    <lineage>
        <taxon>Bacteria</taxon>
        <taxon>Pseudomonadati</taxon>
        <taxon>Bacteroidota</taxon>
        <taxon>Cytophagia</taxon>
        <taxon>Cytophagales</taxon>
        <taxon>Spirosomataceae</taxon>
        <taxon>Fibrisoma</taxon>
    </lineage>
</organism>
<dbReference type="GO" id="GO:0003729">
    <property type="term" value="F:mRNA binding"/>
    <property type="evidence" value="ECO:0007669"/>
    <property type="project" value="TreeGrafter"/>
</dbReference>
<reference evidence="6 7" key="1">
    <citation type="journal article" date="2012" name="J. Bacteriol.">
        <title>Genome Sequence of the Filamentous Bacterium Fibrisoma limi BUZ 3T.</title>
        <authorList>
            <person name="Filippini M."/>
            <person name="Qi W."/>
            <person name="Jaenicke S."/>
            <person name="Goesmann A."/>
            <person name="Smits T.H."/>
            <person name="Bagheri H.C."/>
        </authorList>
    </citation>
    <scope>NUCLEOTIDE SEQUENCE [LARGE SCALE GENOMIC DNA]</scope>
    <source>
        <strain evidence="7">BUZ 3T</strain>
    </source>
</reference>
<dbReference type="Pfam" id="PF01253">
    <property type="entry name" value="SUI1"/>
    <property type="match status" value="1"/>
</dbReference>
<dbReference type="GO" id="GO:0003743">
    <property type="term" value="F:translation initiation factor activity"/>
    <property type="evidence" value="ECO:0007669"/>
    <property type="project" value="UniProtKB-KW"/>
</dbReference>
<dbReference type="InterPro" id="IPR005872">
    <property type="entry name" value="SUI1_arc_bac"/>
</dbReference>
<dbReference type="RefSeq" id="WP_009279706.1">
    <property type="nucleotide sequence ID" value="NZ_CAIT01000001.1"/>
</dbReference>
<keyword evidence="3" id="KW-0648">Protein biosynthesis</keyword>
<dbReference type="EMBL" id="CAIT01000001">
    <property type="protein sequence ID" value="CCH51113.1"/>
    <property type="molecule type" value="Genomic_DNA"/>
</dbReference>
<dbReference type="GO" id="GO:0002188">
    <property type="term" value="P:translation reinitiation"/>
    <property type="evidence" value="ECO:0007669"/>
    <property type="project" value="TreeGrafter"/>
</dbReference>
<keyword evidence="2" id="KW-0810">Translation regulation</keyword>
<keyword evidence="7" id="KW-1185">Reference proteome</keyword>